<dbReference type="Gene3D" id="3.40.50.1000">
    <property type="entry name" value="HAD superfamily/HAD-like"/>
    <property type="match status" value="1"/>
</dbReference>
<evidence type="ECO:0008006" key="3">
    <source>
        <dbReference type="Google" id="ProtNLM"/>
    </source>
</evidence>
<proteinExistence type="predicted"/>
<accession>A0ABN2UZ60</accession>
<dbReference type="PANTHER" id="PTHR47829">
    <property type="entry name" value="HYDROLASE, PUTATIVE (AFU_ORTHOLOGUE AFUA_1G12880)-RELATED"/>
    <property type="match status" value="1"/>
</dbReference>
<dbReference type="NCBIfam" id="TIGR01509">
    <property type="entry name" value="HAD-SF-IA-v3"/>
    <property type="match status" value="1"/>
</dbReference>
<sequence length="213" mass="23566">MSEPRFRGLVFDFFGVLTSSMVEVIESFERREKIPAGTFYRAWANPTGQELFRSIELGRIEQVHWNDGYAALMSDICGHRIDPDGLMERYLADAFPAWEMIKVAKQARVSGVRTAVLSNSLGRAPYDPYAAWDLSGTFDVVVLSGDVGLRKPDPAVFHLTCDRLGVSAEQCVFADDSEENLKAAVAVGMTPLFALDERVAASRVRLAFGLPDL</sequence>
<dbReference type="RefSeq" id="WP_344668902.1">
    <property type="nucleotide sequence ID" value="NZ_BAAAQN010000041.1"/>
</dbReference>
<gene>
    <name evidence="1" type="ORF">GCM10009839_58650</name>
</gene>
<dbReference type="InterPro" id="IPR052898">
    <property type="entry name" value="ACAD10-like"/>
</dbReference>
<reference evidence="1 2" key="1">
    <citation type="journal article" date="2019" name="Int. J. Syst. Evol. Microbiol.">
        <title>The Global Catalogue of Microorganisms (GCM) 10K type strain sequencing project: providing services to taxonomists for standard genome sequencing and annotation.</title>
        <authorList>
            <consortium name="The Broad Institute Genomics Platform"/>
            <consortium name="The Broad Institute Genome Sequencing Center for Infectious Disease"/>
            <person name="Wu L."/>
            <person name="Ma J."/>
        </authorList>
    </citation>
    <scope>NUCLEOTIDE SEQUENCE [LARGE SCALE GENOMIC DNA]</scope>
    <source>
        <strain evidence="1 2">JCM 16014</strain>
    </source>
</reference>
<dbReference type="PANTHER" id="PTHR47829:SF1">
    <property type="entry name" value="HAD FAMILY PHOSPHATASE"/>
    <property type="match status" value="1"/>
</dbReference>
<name>A0ABN2UZ60_9ACTN</name>
<evidence type="ECO:0000313" key="1">
    <source>
        <dbReference type="EMBL" id="GAA2046522.1"/>
    </source>
</evidence>
<dbReference type="SFLD" id="SFLDS00003">
    <property type="entry name" value="Haloacid_Dehalogenase"/>
    <property type="match status" value="1"/>
</dbReference>
<dbReference type="InterPro" id="IPR023198">
    <property type="entry name" value="PGP-like_dom2"/>
</dbReference>
<dbReference type="NCBIfam" id="TIGR01549">
    <property type="entry name" value="HAD-SF-IA-v1"/>
    <property type="match status" value="1"/>
</dbReference>
<dbReference type="SUPFAM" id="SSF56784">
    <property type="entry name" value="HAD-like"/>
    <property type="match status" value="1"/>
</dbReference>
<dbReference type="InterPro" id="IPR006439">
    <property type="entry name" value="HAD-SF_hydro_IA"/>
</dbReference>
<dbReference type="SFLD" id="SFLDG01129">
    <property type="entry name" value="C1.5:_HAD__Beta-PGM__Phosphata"/>
    <property type="match status" value="1"/>
</dbReference>
<dbReference type="InterPro" id="IPR023214">
    <property type="entry name" value="HAD_sf"/>
</dbReference>
<comment type="caution">
    <text evidence="1">The sequence shown here is derived from an EMBL/GenBank/DDBJ whole genome shotgun (WGS) entry which is preliminary data.</text>
</comment>
<dbReference type="Proteomes" id="UP001500751">
    <property type="component" value="Unassembled WGS sequence"/>
</dbReference>
<organism evidence="1 2">
    <name type="scientific">Catenulispora yoronensis</name>
    <dbReference type="NCBI Taxonomy" id="450799"/>
    <lineage>
        <taxon>Bacteria</taxon>
        <taxon>Bacillati</taxon>
        <taxon>Actinomycetota</taxon>
        <taxon>Actinomycetes</taxon>
        <taxon>Catenulisporales</taxon>
        <taxon>Catenulisporaceae</taxon>
        <taxon>Catenulispora</taxon>
    </lineage>
</organism>
<dbReference type="InterPro" id="IPR036412">
    <property type="entry name" value="HAD-like_sf"/>
</dbReference>
<protein>
    <recommendedName>
        <fullName evidence="3">Haloacid dehalogenase</fullName>
    </recommendedName>
</protein>
<dbReference type="Pfam" id="PF00702">
    <property type="entry name" value="Hydrolase"/>
    <property type="match status" value="1"/>
</dbReference>
<evidence type="ECO:0000313" key="2">
    <source>
        <dbReference type="Proteomes" id="UP001500751"/>
    </source>
</evidence>
<keyword evidence="2" id="KW-1185">Reference proteome</keyword>
<dbReference type="EMBL" id="BAAAQN010000041">
    <property type="protein sequence ID" value="GAA2046522.1"/>
    <property type="molecule type" value="Genomic_DNA"/>
</dbReference>
<dbReference type="Gene3D" id="1.10.150.240">
    <property type="entry name" value="Putative phosphatase, domain 2"/>
    <property type="match status" value="1"/>
</dbReference>